<keyword evidence="1" id="KW-0472">Membrane</keyword>
<evidence type="ECO:0000313" key="2">
    <source>
        <dbReference type="EMBL" id="JAH38169.1"/>
    </source>
</evidence>
<reference evidence="2" key="2">
    <citation type="journal article" date="2015" name="Fish Shellfish Immunol.">
        <title>Early steps in the European eel (Anguilla anguilla)-Vibrio vulnificus interaction in the gills: Role of the RtxA13 toxin.</title>
        <authorList>
            <person name="Callol A."/>
            <person name="Pajuelo D."/>
            <person name="Ebbesson L."/>
            <person name="Teles M."/>
            <person name="MacKenzie S."/>
            <person name="Amaro C."/>
        </authorList>
    </citation>
    <scope>NUCLEOTIDE SEQUENCE</scope>
</reference>
<accession>A0A0E9S9T0</accession>
<dbReference type="AlphaFoldDB" id="A0A0E9S9T0"/>
<keyword evidence="1" id="KW-0812">Transmembrane</keyword>
<organism evidence="2">
    <name type="scientific">Anguilla anguilla</name>
    <name type="common">European freshwater eel</name>
    <name type="synonym">Muraena anguilla</name>
    <dbReference type="NCBI Taxonomy" id="7936"/>
    <lineage>
        <taxon>Eukaryota</taxon>
        <taxon>Metazoa</taxon>
        <taxon>Chordata</taxon>
        <taxon>Craniata</taxon>
        <taxon>Vertebrata</taxon>
        <taxon>Euteleostomi</taxon>
        <taxon>Actinopterygii</taxon>
        <taxon>Neopterygii</taxon>
        <taxon>Teleostei</taxon>
        <taxon>Anguilliformes</taxon>
        <taxon>Anguillidae</taxon>
        <taxon>Anguilla</taxon>
    </lineage>
</organism>
<feature type="transmembrane region" description="Helical" evidence="1">
    <location>
        <begin position="15"/>
        <end position="31"/>
    </location>
</feature>
<name>A0A0E9S9T0_ANGAN</name>
<proteinExistence type="predicted"/>
<reference evidence="2" key="1">
    <citation type="submission" date="2014-11" db="EMBL/GenBank/DDBJ databases">
        <authorList>
            <person name="Amaro Gonzalez C."/>
        </authorList>
    </citation>
    <scope>NUCLEOTIDE SEQUENCE</scope>
</reference>
<sequence>MCCKKDTSSLTELKSPEMCFLFLYSIYLFIIDDKDMLYQ</sequence>
<keyword evidence="1" id="KW-1133">Transmembrane helix</keyword>
<evidence type="ECO:0000256" key="1">
    <source>
        <dbReference type="SAM" id="Phobius"/>
    </source>
</evidence>
<protein>
    <submittedName>
        <fullName evidence="2">Uncharacterized protein</fullName>
    </submittedName>
</protein>
<dbReference type="EMBL" id="GBXM01070408">
    <property type="protein sequence ID" value="JAH38169.1"/>
    <property type="molecule type" value="Transcribed_RNA"/>
</dbReference>